<gene>
    <name evidence="1" type="ORF">NLI96_g1109</name>
</gene>
<dbReference type="EMBL" id="JANAWD010000021">
    <property type="protein sequence ID" value="KAJ3490850.1"/>
    <property type="molecule type" value="Genomic_DNA"/>
</dbReference>
<reference evidence="1" key="1">
    <citation type="submission" date="2022-07" db="EMBL/GenBank/DDBJ databases">
        <title>Genome Sequence of Physisporinus lineatus.</title>
        <authorList>
            <person name="Buettner E."/>
        </authorList>
    </citation>
    <scope>NUCLEOTIDE SEQUENCE</scope>
    <source>
        <strain evidence="1">VT162</strain>
    </source>
</reference>
<evidence type="ECO:0000313" key="2">
    <source>
        <dbReference type="Proteomes" id="UP001212997"/>
    </source>
</evidence>
<dbReference type="Gene3D" id="3.30.40.10">
    <property type="entry name" value="Zinc/RING finger domain, C3HC4 (zinc finger)"/>
    <property type="match status" value="1"/>
</dbReference>
<evidence type="ECO:0000313" key="1">
    <source>
        <dbReference type="EMBL" id="KAJ3490850.1"/>
    </source>
</evidence>
<dbReference type="AlphaFoldDB" id="A0AAD5VAW9"/>
<keyword evidence="2" id="KW-1185">Reference proteome</keyword>
<dbReference type="Proteomes" id="UP001212997">
    <property type="component" value="Unassembled WGS sequence"/>
</dbReference>
<organism evidence="1 2">
    <name type="scientific">Meripilus lineatus</name>
    <dbReference type="NCBI Taxonomy" id="2056292"/>
    <lineage>
        <taxon>Eukaryota</taxon>
        <taxon>Fungi</taxon>
        <taxon>Dikarya</taxon>
        <taxon>Basidiomycota</taxon>
        <taxon>Agaricomycotina</taxon>
        <taxon>Agaricomycetes</taxon>
        <taxon>Polyporales</taxon>
        <taxon>Meripilaceae</taxon>
        <taxon>Meripilus</taxon>
    </lineage>
</organism>
<sequence>MSFEPEFEGFTCPHLNGTLSSEPEGQRLLKSYRTVVSWSVQRAHDVHQSKRRKDSSATQHVGAADRFFQDLQCACHVLSRDVGQKATSGNISSRQVTISVGVDAKSGAIFCRECDDFVYNGNILDAFTQASLNVEERSTGFEVQKKAREPFKPWAPTAKDTDALVGAETLRCQGGDSPSTWLTDHAVNFTH</sequence>
<protein>
    <submittedName>
        <fullName evidence="1">Uncharacterized protein</fullName>
    </submittedName>
</protein>
<dbReference type="InterPro" id="IPR013083">
    <property type="entry name" value="Znf_RING/FYVE/PHD"/>
</dbReference>
<proteinExistence type="predicted"/>
<comment type="caution">
    <text evidence="1">The sequence shown here is derived from an EMBL/GenBank/DDBJ whole genome shotgun (WGS) entry which is preliminary data.</text>
</comment>
<accession>A0AAD5VAW9</accession>
<name>A0AAD5VAW9_9APHY</name>